<name>A0AAD8L8D5_TARER</name>
<organism evidence="1 2">
    <name type="scientific">Tagetes erecta</name>
    <name type="common">African marigold</name>
    <dbReference type="NCBI Taxonomy" id="13708"/>
    <lineage>
        <taxon>Eukaryota</taxon>
        <taxon>Viridiplantae</taxon>
        <taxon>Streptophyta</taxon>
        <taxon>Embryophyta</taxon>
        <taxon>Tracheophyta</taxon>
        <taxon>Spermatophyta</taxon>
        <taxon>Magnoliopsida</taxon>
        <taxon>eudicotyledons</taxon>
        <taxon>Gunneridae</taxon>
        <taxon>Pentapetalae</taxon>
        <taxon>asterids</taxon>
        <taxon>campanulids</taxon>
        <taxon>Asterales</taxon>
        <taxon>Asteraceae</taxon>
        <taxon>Asteroideae</taxon>
        <taxon>Heliantheae alliance</taxon>
        <taxon>Tageteae</taxon>
        <taxon>Tagetes</taxon>
    </lineage>
</organism>
<dbReference type="Proteomes" id="UP001229421">
    <property type="component" value="Unassembled WGS sequence"/>
</dbReference>
<evidence type="ECO:0000313" key="1">
    <source>
        <dbReference type="EMBL" id="KAK1437660.1"/>
    </source>
</evidence>
<gene>
    <name evidence="1" type="ORF">QVD17_03456</name>
</gene>
<dbReference type="EMBL" id="JAUHHV010000001">
    <property type="protein sequence ID" value="KAK1437660.1"/>
    <property type="molecule type" value="Genomic_DNA"/>
</dbReference>
<comment type="caution">
    <text evidence="1">The sequence shown here is derived from an EMBL/GenBank/DDBJ whole genome shotgun (WGS) entry which is preliminary data.</text>
</comment>
<reference evidence="1" key="1">
    <citation type="journal article" date="2023" name="bioRxiv">
        <title>Improved chromosome-level genome assembly for marigold (Tagetes erecta).</title>
        <authorList>
            <person name="Jiang F."/>
            <person name="Yuan L."/>
            <person name="Wang S."/>
            <person name="Wang H."/>
            <person name="Xu D."/>
            <person name="Wang A."/>
            <person name="Fan W."/>
        </authorList>
    </citation>
    <scope>NUCLEOTIDE SEQUENCE</scope>
    <source>
        <strain evidence="1">WSJ</strain>
        <tissue evidence="1">Leaf</tissue>
    </source>
</reference>
<protein>
    <submittedName>
        <fullName evidence="1">Uncharacterized protein</fullName>
    </submittedName>
</protein>
<dbReference type="AlphaFoldDB" id="A0AAD8L8D5"/>
<accession>A0AAD8L8D5</accession>
<evidence type="ECO:0000313" key="2">
    <source>
        <dbReference type="Proteomes" id="UP001229421"/>
    </source>
</evidence>
<proteinExistence type="predicted"/>
<keyword evidence="2" id="KW-1185">Reference proteome</keyword>
<sequence length="116" mass="13200">MTIKPSMAHNIRPISSIFKSQKRIHPYLLDYSNVYMFEFKFTLKSKAVEPAKEASGAVPWWMCVVGGGEEDKEGGALEGLKRHQRWMASGSMAVLVRGTRLNADHKYEDEMEFFNG</sequence>